<dbReference type="RefSeq" id="WP_159455658.1">
    <property type="nucleotide sequence ID" value="NZ_FWZT01000027.1"/>
</dbReference>
<dbReference type="InterPro" id="IPR018946">
    <property type="entry name" value="PhoD-like_MPP"/>
</dbReference>
<accession>A0A1Y6CTI5</accession>
<gene>
    <name evidence="4" type="ORF">SAMN06296036_12783</name>
</gene>
<keyword evidence="5" id="KW-1185">Reference proteome</keyword>
<dbReference type="Gene3D" id="3.60.21.70">
    <property type="entry name" value="PhoD-like phosphatase"/>
    <property type="match status" value="1"/>
</dbReference>
<dbReference type="InterPro" id="IPR032093">
    <property type="entry name" value="PhoD_N"/>
</dbReference>
<dbReference type="InterPro" id="IPR052900">
    <property type="entry name" value="Phospholipid_Metab_Enz"/>
</dbReference>
<dbReference type="STRING" id="1513793.SAMN06296036_12783"/>
<name>A0A1Y6CTI5_9BACT</name>
<dbReference type="EMBL" id="FWZT01000027">
    <property type="protein sequence ID" value="SMF73269.1"/>
    <property type="molecule type" value="Genomic_DNA"/>
</dbReference>
<keyword evidence="1" id="KW-0732">Signal</keyword>
<evidence type="ECO:0000259" key="2">
    <source>
        <dbReference type="Pfam" id="PF09423"/>
    </source>
</evidence>
<dbReference type="Gene3D" id="2.60.40.380">
    <property type="entry name" value="Purple acid phosphatase-like, N-terminal"/>
    <property type="match status" value="1"/>
</dbReference>
<feature type="signal peptide" evidence="1">
    <location>
        <begin position="1"/>
        <end position="28"/>
    </location>
</feature>
<feature type="domain" description="Phospholipase D N-terminal" evidence="3">
    <location>
        <begin position="60"/>
        <end position="154"/>
    </location>
</feature>
<dbReference type="SUPFAM" id="SSF56300">
    <property type="entry name" value="Metallo-dependent phosphatases"/>
    <property type="match status" value="1"/>
</dbReference>
<dbReference type="PROSITE" id="PS51318">
    <property type="entry name" value="TAT"/>
    <property type="match status" value="1"/>
</dbReference>
<evidence type="ECO:0000259" key="3">
    <source>
        <dbReference type="Pfam" id="PF16655"/>
    </source>
</evidence>
<dbReference type="PANTHER" id="PTHR43606:SF2">
    <property type="entry name" value="ALKALINE PHOSPHATASE FAMILY PROTEIN (AFU_ORTHOLOGUE AFUA_5G03860)"/>
    <property type="match status" value="1"/>
</dbReference>
<feature type="domain" description="PhoD-like phosphatase metallophosphatase" evidence="2">
    <location>
        <begin position="167"/>
        <end position="553"/>
    </location>
</feature>
<dbReference type="InterPro" id="IPR038607">
    <property type="entry name" value="PhoD-like_sf"/>
</dbReference>
<sequence>MKFSRRAFLKTATAATPITLSMASPAQAWFFKKPKKSYERSQWLGYQFPSAKSAMIFSCGIASGDPSPTGVLLWTRINPEMIRDGASLFFEVSHSPDFHVSSRVCEGQISAEKITNRDDYTIKLVLEGCLDPVSTYYYRFSYDQSYSPIGRCRTLPEKNQSFSELNLASASCQDFGNGFYSAYRHLAHNQEVDFVVHLGDFIYETTGDTSFQNGALAERQFQLSTGSLIAETLDDYREIYRHYRKDIDLQEAMAAHTWIMVPDDHETANDFFWDYESDTPVMPDHPIQSLTSENDRLEASVKLRLGSQKAWTEYVPAQVDFDPNDLNPFTNLKLYRSFEFGDLVNLNMIDTRSYRSAPPCGLETIGGRYLPKLRCDSYKEYGRTMLGEEQKYWLFNRLNDNDSVWPVIGNQTFMGRLGLQSPKGAVPINVDAWDGYEAERRELIHVMQDQGHNNHIVLTGDLHTYIASHLKLDHDDLSPFNWSNHVGAEFMTSSITSAGLNDQVLAAICNDNRVLSQGLRYTAEALIRVQNPHIKRFNSKDHGYSMFRFRRYHMEWLGLTFDKNIPHSEAQIVHHLQKVRHVPWVTRSPASEVDAKIL</sequence>
<dbReference type="Proteomes" id="UP000192907">
    <property type="component" value="Unassembled WGS sequence"/>
</dbReference>
<dbReference type="Pfam" id="PF09423">
    <property type="entry name" value="PhoD"/>
    <property type="match status" value="1"/>
</dbReference>
<dbReference type="AlphaFoldDB" id="A0A1Y6CTI5"/>
<dbReference type="InterPro" id="IPR006311">
    <property type="entry name" value="TAT_signal"/>
</dbReference>
<evidence type="ECO:0000313" key="5">
    <source>
        <dbReference type="Proteomes" id="UP000192907"/>
    </source>
</evidence>
<protein>
    <submittedName>
        <fullName evidence="4">Alkaline phosphatase D</fullName>
    </submittedName>
</protein>
<dbReference type="CDD" id="cd07389">
    <property type="entry name" value="MPP_PhoD"/>
    <property type="match status" value="1"/>
</dbReference>
<dbReference type="InterPro" id="IPR029052">
    <property type="entry name" value="Metallo-depent_PP-like"/>
</dbReference>
<dbReference type="Pfam" id="PF16655">
    <property type="entry name" value="PhoD_N"/>
    <property type="match status" value="1"/>
</dbReference>
<reference evidence="5" key="1">
    <citation type="submission" date="2017-04" db="EMBL/GenBank/DDBJ databases">
        <authorList>
            <person name="Varghese N."/>
            <person name="Submissions S."/>
        </authorList>
    </citation>
    <scope>NUCLEOTIDE SEQUENCE [LARGE SCALE GENOMIC DNA]</scope>
    <source>
        <strain evidence="5">RKEM611</strain>
    </source>
</reference>
<proteinExistence type="predicted"/>
<organism evidence="4 5">
    <name type="scientific">Pseudobacteriovorax antillogorgiicola</name>
    <dbReference type="NCBI Taxonomy" id="1513793"/>
    <lineage>
        <taxon>Bacteria</taxon>
        <taxon>Pseudomonadati</taxon>
        <taxon>Bdellovibrionota</taxon>
        <taxon>Oligoflexia</taxon>
        <taxon>Oligoflexales</taxon>
        <taxon>Pseudobacteriovoracaceae</taxon>
        <taxon>Pseudobacteriovorax</taxon>
    </lineage>
</organism>
<dbReference type="PANTHER" id="PTHR43606">
    <property type="entry name" value="PHOSPHATASE, PUTATIVE (AFU_ORTHOLOGUE AFUA_6G08710)-RELATED"/>
    <property type="match status" value="1"/>
</dbReference>
<evidence type="ECO:0000313" key="4">
    <source>
        <dbReference type="EMBL" id="SMF73269.1"/>
    </source>
</evidence>
<feature type="chain" id="PRO_5012983719" evidence="1">
    <location>
        <begin position="29"/>
        <end position="598"/>
    </location>
</feature>
<evidence type="ECO:0000256" key="1">
    <source>
        <dbReference type="SAM" id="SignalP"/>
    </source>
</evidence>